<evidence type="ECO:0000313" key="8">
    <source>
        <dbReference type="Proteomes" id="UP000294682"/>
    </source>
</evidence>
<dbReference type="Pfam" id="PF01048">
    <property type="entry name" value="PNP_UDP_1"/>
    <property type="match status" value="1"/>
</dbReference>
<dbReference type="GO" id="GO:0005829">
    <property type="term" value="C:cytosol"/>
    <property type="evidence" value="ECO:0007669"/>
    <property type="project" value="TreeGrafter"/>
</dbReference>
<keyword evidence="4" id="KW-0378">Hydrolase</keyword>
<dbReference type="EC" id="3.2.2.9" evidence="2"/>
<evidence type="ECO:0000256" key="2">
    <source>
        <dbReference type="ARBA" id="ARBA00011974"/>
    </source>
</evidence>
<evidence type="ECO:0000256" key="1">
    <source>
        <dbReference type="ARBA" id="ARBA00004945"/>
    </source>
</evidence>
<gene>
    <name evidence="7" type="ORF">EDD78_11322</name>
</gene>
<dbReference type="InterPro" id="IPR000845">
    <property type="entry name" value="Nucleoside_phosphorylase_d"/>
</dbReference>
<protein>
    <recommendedName>
        <fullName evidence="2">adenosylhomocysteine nucleosidase</fullName>
        <ecNumber evidence="2">3.2.2.9</ecNumber>
    </recommendedName>
</protein>
<dbReference type="PANTHER" id="PTHR46832">
    <property type="entry name" value="5'-METHYLTHIOADENOSINE/S-ADENOSYLHOMOCYSTEINE NUCLEOSIDASE"/>
    <property type="match status" value="1"/>
</dbReference>
<dbReference type="EMBL" id="SLUK01000013">
    <property type="protein sequence ID" value="TCL41549.1"/>
    <property type="molecule type" value="Genomic_DNA"/>
</dbReference>
<reference evidence="7 8" key="1">
    <citation type="submission" date="2019-03" db="EMBL/GenBank/DDBJ databases">
        <title>Genomic Encyclopedia of Type Strains, Phase IV (KMG-IV): sequencing the most valuable type-strain genomes for metagenomic binning, comparative biology and taxonomic classification.</title>
        <authorList>
            <person name="Goeker M."/>
        </authorList>
    </citation>
    <scope>NUCLEOTIDE SEQUENCE [LARGE SCALE GENOMIC DNA]</scope>
    <source>
        <strain evidence="7 8">DSM 100433</strain>
    </source>
</reference>
<dbReference type="AlphaFoldDB" id="A0A9X8UI72"/>
<dbReference type="Proteomes" id="UP000294682">
    <property type="component" value="Unassembled WGS sequence"/>
</dbReference>
<keyword evidence="3" id="KW-0028">Amino-acid biosynthesis</keyword>
<dbReference type="InterPro" id="IPR035994">
    <property type="entry name" value="Nucleoside_phosphorylase_sf"/>
</dbReference>
<evidence type="ECO:0000256" key="5">
    <source>
        <dbReference type="ARBA" id="ARBA00023167"/>
    </source>
</evidence>
<dbReference type="NCBIfam" id="TIGR01704">
    <property type="entry name" value="MTA_SAH-Nsdase"/>
    <property type="match status" value="1"/>
</dbReference>
<dbReference type="GO" id="GO:0008930">
    <property type="term" value="F:methylthioadenosine nucleosidase activity"/>
    <property type="evidence" value="ECO:0007669"/>
    <property type="project" value="InterPro"/>
</dbReference>
<comment type="caution">
    <text evidence="7">The sequence shown here is derived from an EMBL/GenBank/DDBJ whole genome shotgun (WGS) entry which is preliminary data.</text>
</comment>
<dbReference type="InterPro" id="IPR010049">
    <property type="entry name" value="MTA_SAH_Nsdase"/>
</dbReference>
<accession>A0A9X8UI72</accession>
<keyword evidence="5" id="KW-0486">Methionine biosynthesis</keyword>
<evidence type="ECO:0000313" key="7">
    <source>
        <dbReference type="EMBL" id="TCL41549.1"/>
    </source>
</evidence>
<organism evidence="7 8">
    <name type="scientific">Harryflintia acetispora</name>
    <dbReference type="NCBI Taxonomy" id="1849041"/>
    <lineage>
        <taxon>Bacteria</taxon>
        <taxon>Bacillati</taxon>
        <taxon>Bacillota</taxon>
        <taxon>Clostridia</taxon>
        <taxon>Eubacteriales</taxon>
        <taxon>Oscillospiraceae</taxon>
        <taxon>Harryflintia</taxon>
    </lineage>
</organism>
<name>A0A9X8UI72_9FIRM</name>
<dbReference type="GO" id="GO:0008782">
    <property type="term" value="F:adenosylhomocysteine nucleosidase activity"/>
    <property type="evidence" value="ECO:0007669"/>
    <property type="project" value="UniProtKB-EC"/>
</dbReference>
<evidence type="ECO:0000256" key="3">
    <source>
        <dbReference type="ARBA" id="ARBA00022605"/>
    </source>
</evidence>
<dbReference type="GO" id="GO:0019284">
    <property type="term" value="P:L-methionine salvage from S-adenosylmethionine"/>
    <property type="evidence" value="ECO:0007669"/>
    <property type="project" value="TreeGrafter"/>
</dbReference>
<dbReference type="Gene3D" id="3.40.50.1580">
    <property type="entry name" value="Nucleoside phosphorylase domain"/>
    <property type="match status" value="1"/>
</dbReference>
<feature type="domain" description="Nucleoside phosphorylase" evidence="6">
    <location>
        <begin position="3"/>
        <end position="226"/>
    </location>
</feature>
<dbReference type="GO" id="GO:0019509">
    <property type="term" value="P:L-methionine salvage from methylthioadenosine"/>
    <property type="evidence" value="ECO:0007669"/>
    <property type="project" value="InterPro"/>
</dbReference>
<dbReference type="NCBIfam" id="NF004079">
    <property type="entry name" value="PRK05584.1"/>
    <property type="match status" value="1"/>
</dbReference>
<proteinExistence type="predicted"/>
<dbReference type="SUPFAM" id="SSF53167">
    <property type="entry name" value="Purine and uridine phosphorylases"/>
    <property type="match status" value="1"/>
</dbReference>
<dbReference type="PANTHER" id="PTHR46832:SF1">
    <property type="entry name" value="5'-METHYLTHIOADENOSINE_S-ADENOSYLHOMOCYSTEINE NUCLEOSIDASE"/>
    <property type="match status" value="1"/>
</dbReference>
<keyword evidence="8" id="KW-1185">Reference proteome</keyword>
<dbReference type="CDD" id="cd09008">
    <property type="entry name" value="MTAN"/>
    <property type="match status" value="1"/>
</dbReference>
<dbReference type="GO" id="GO:0009164">
    <property type="term" value="P:nucleoside catabolic process"/>
    <property type="evidence" value="ECO:0007669"/>
    <property type="project" value="InterPro"/>
</dbReference>
<evidence type="ECO:0000259" key="6">
    <source>
        <dbReference type="Pfam" id="PF01048"/>
    </source>
</evidence>
<sequence length="235" mass="25177">MIYGIIAALDEELLPLLERTEVHESKACCGTTIYRGELGGRQAVLCKCSIGTLNAAICTNIVIREFGATAVINTGIAGALGEGVQVLDLVISKDVTRYDIDAPIYHKYYPFTTVYEANAILAGRAIKAAEALQKPDGAPVRVHHGRVLTGDHFVESSQMKRELIAKYRPLCCEMEGAAVAHAALVNDCPFLVIRAMSDCADENANESYDNLISHAGLLSARTVLGILAQDDGSAL</sequence>
<evidence type="ECO:0000256" key="4">
    <source>
        <dbReference type="ARBA" id="ARBA00022801"/>
    </source>
</evidence>
<comment type="pathway">
    <text evidence="1">Amino-acid biosynthesis; L-methionine biosynthesis via salvage pathway; S-methyl-5-thio-alpha-D-ribose 1-phosphate from S-methyl-5'-thioadenosine (hydrolase route): step 1/2.</text>
</comment>
<dbReference type="RefSeq" id="WP_132085157.1">
    <property type="nucleotide sequence ID" value="NZ_SLUK01000013.1"/>
</dbReference>